<reference evidence="1 2" key="1">
    <citation type="submission" date="2020-10" db="EMBL/GenBank/DDBJ databases">
        <title>The Coptis chinensis genome and diversification of protoberbering-type alkaloids.</title>
        <authorList>
            <person name="Wang B."/>
            <person name="Shu S."/>
            <person name="Song C."/>
            <person name="Liu Y."/>
        </authorList>
    </citation>
    <scope>NUCLEOTIDE SEQUENCE [LARGE SCALE GENOMIC DNA]</scope>
    <source>
        <strain evidence="1">HL-2020</strain>
        <tissue evidence="1">Leaf</tissue>
    </source>
</reference>
<protein>
    <submittedName>
        <fullName evidence="1">Uncharacterized protein</fullName>
    </submittedName>
</protein>
<dbReference type="OrthoDB" id="1938625at2759"/>
<sequence length="211" mass="24154">MATSSWENTCKPKEEGGMGIRRIKDINLSMLMKMGCAMLKKKDDWSTFMQGKYRKRSGAWNKNKHSTIWNGIRWALEEMQPHTIWVIDNGKQINVWKDKWLGNKSIKDMLPIDHSFWAGYNAKLSDCIVNNQWNFPPPLSLNAILTMLGVDVALLPQPNEDIEDEMLWEHTPNGELTVASAHEAIRAKGNKPLWASFLWNAILHPRTVAIG</sequence>
<accession>A0A835I6M0</accession>
<keyword evidence="2" id="KW-1185">Reference proteome</keyword>
<evidence type="ECO:0000313" key="2">
    <source>
        <dbReference type="Proteomes" id="UP000631114"/>
    </source>
</evidence>
<evidence type="ECO:0000313" key="1">
    <source>
        <dbReference type="EMBL" id="KAF9610198.1"/>
    </source>
</evidence>
<dbReference type="Proteomes" id="UP000631114">
    <property type="component" value="Unassembled WGS sequence"/>
</dbReference>
<comment type="caution">
    <text evidence="1">The sequence shown here is derived from an EMBL/GenBank/DDBJ whole genome shotgun (WGS) entry which is preliminary data.</text>
</comment>
<organism evidence="1 2">
    <name type="scientific">Coptis chinensis</name>
    <dbReference type="NCBI Taxonomy" id="261450"/>
    <lineage>
        <taxon>Eukaryota</taxon>
        <taxon>Viridiplantae</taxon>
        <taxon>Streptophyta</taxon>
        <taxon>Embryophyta</taxon>
        <taxon>Tracheophyta</taxon>
        <taxon>Spermatophyta</taxon>
        <taxon>Magnoliopsida</taxon>
        <taxon>Ranunculales</taxon>
        <taxon>Ranunculaceae</taxon>
        <taxon>Coptidoideae</taxon>
        <taxon>Coptis</taxon>
    </lineage>
</organism>
<proteinExistence type="predicted"/>
<dbReference type="AlphaFoldDB" id="A0A835I6M0"/>
<name>A0A835I6M0_9MAGN</name>
<dbReference type="EMBL" id="JADFTS010000004">
    <property type="protein sequence ID" value="KAF9610198.1"/>
    <property type="molecule type" value="Genomic_DNA"/>
</dbReference>
<gene>
    <name evidence="1" type="ORF">IFM89_021136</name>
</gene>